<proteinExistence type="predicted"/>
<evidence type="ECO:0000256" key="1">
    <source>
        <dbReference type="SAM" id="Phobius"/>
    </source>
</evidence>
<evidence type="ECO:0000313" key="2">
    <source>
        <dbReference type="EMBL" id="NMN93744.1"/>
    </source>
</evidence>
<protein>
    <recommendedName>
        <fullName evidence="4">DUF445 family protein</fullName>
    </recommendedName>
</protein>
<feature type="transmembrane region" description="Helical" evidence="1">
    <location>
        <begin position="221"/>
        <end position="242"/>
    </location>
</feature>
<dbReference type="RefSeq" id="WP_169584437.1">
    <property type="nucleotide sequence ID" value="NZ_VCQU01000001.1"/>
</dbReference>
<evidence type="ECO:0008006" key="4">
    <source>
        <dbReference type="Google" id="ProtNLM"/>
    </source>
</evidence>
<feature type="transmembrane region" description="Helical" evidence="1">
    <location>
        <begin position="21"/>
        <end position="38"/>
    </location>
</feature>
<dbReference type="AlphaFoldDB" id="A0A848K8Y0"/>
<keyword evidence="1" id="KW-0812">Transmembrane</keyword>
<dbReference type="PANTHER" id="PTHR35791:SF1">
    <property type="entry name" value="UPF0754 MEMBRANE PROTEIN YHEB"/>
    <property type="match status" value="1"/>
</dbReference>
<gene>
    <name evidence="2" type="ORF">FGL95_01660</name>
</gene>
<name>A0A848K8Y0_9NOCA</name>
<keyword evidence="3" id="KW-1185">Reference proteome</keyword>
<dbReference type="EMBL" id="VCQU01000001">
    <property type="protein sequence ID" value="NMN93744.1"/>
    <property type="molecule type" value="Genomic_DNA"/>
</dbReference>
<feature type="transmembrane region" description="Helical" evidence="1">
    <location>
        <begin position="279"/>
        <end position="302"/>
    </location>
</feature>
<organism evidence="2 3">
    <name type="scientific">Antrihabitans stalactiti</name>
    <dbReference type="NCBI Taxonomy" id="2584121"/>
    <lineage>
        <taxon>Bacteria</taxon>
        <taxon>Bacillati</taxon>
        <taxon>Actinomycetota</taxon>
        <taxon>Actinomycetes</taxon>
        <taxon>Mycobacteriales</taxon>
        <taxon>Nocardiaceae</taxon>
        <taxon>Antrihabitans</taxon>
    </lineage>
</organism>
<keyword evidence="1" id="KW-0472">Membrane</keyword>
<feature type="transmembrane region" description="Helical" evidence="1">
    <location>
        <begin position="451"/>
        <end position="472"/>
    </location>
</feature>
<accession>A0A848K8Y0</accession>
<reference evidence="2 3" key="1">
    <citation type="submission" date="2019-05" db="EMBL/GenBank/DDBJ databases">
        <authorList>
            <person name="Lee S.D."/>
        </authorList>
    </citation>
    <scope>NUCLEOTIDE SEQUENCE [LARGE SCALE GENOMIC DNA]</scope>
    <source>
        <strain evidence="2 3">YC2-7</strain>
    </source>
</reference>
<dbReference type="Proteomes" id="UP000535543">
    <property type="component" value="Unassembled WGS sequence"/>
</dbReference>
<dbReference type="PANTHER" id="PTHR35791">
    <property type="entry name" value="UPF0754 MEMBRANE PROTEIN YHEB"/>
    <property type="match status" value="1"/>
</dbReference>
<reference evidence="2 3" key="2">
    <citation type="submission" date="2020-06" db="EMBL/GenBank/DDBJ databases">
        <title>Antribacter stalactiti gen. nov., sp. nov., a new member of the family Nacardiaceae isolated from a cave.</title>
        <authorList>
            <person name="Kim I.S."/>
        </authorList>
    </citation>
    <scope>NUCLEOTIDE SEQUENCE [LARGE SCALE GENOMIC DNA]</scope>
    <source>
        <strain evidence="2 3">YC2-7</strain>
    </source>
</reference>
<evidence type="ECO:0000313" key="3">
    <source>
        <dbReference type="Proteomes" id="UP000535543"/>
    </source>
</evidence>
<keyword evidence="1" id="KW-1133">Transmembrane helix</keyword>
<sequence>MATIAAGLFLNWEELTGQSKFVVDLVSIPIFSAFAGLITNWTGVIMLFAPVHFTGFYVPGLKRIFPFLPRKLQILPTFAPNGILGFQGFIPCRAEKMSSLIVDKSIYRIGGIGDFYNELDPDSLAETIANAARPDIRRLTTEVIEKQHPQLWSTLPYPVKEQVMRTVDDDLPALSKRAFKKIGENIDQLLDVKLMTVNYLRKRPDVLVSIIKGMAVPELRFMVRIGLLGAPLGVILALWLSLLHYSSDHVKHAHELDPSAAYIELPGILNSILHFLPSWLWVLVGAAIIGIIVNIIAIKVVFEPGEPQPRYKYLWKQGLFAQRQHEASAELAQMLSVEVLTVTNFTDELLNGAGADKTRAYVEEAVAEEAERILGPFMVMARNSFGFVDVEGLERGAGLAVVDFAPAVLYSPELNADKAKAIDTFATAKFRELPPDDFGEMLFSAIEQDAWLLYAHGGLLGILVGAVHILIFGA</sequence>
<comment type="caution">
    <text evidence="2">The sequence shown here is derived from an EMBL/GenBank/DDBJ whole genome shotgun (WGS) entry which is preliminary data.</text>
</comment>